<keyword evidence="2" id="KW-0472">Membrane</keyword>
<keyword evidence="4" id="KW-1185">Reference proteome</keyword>
<reference evidence="3 4" key="1">
    <citation type="submission" date="2017-12" db="EMBL/GenBank/DDBJ databases">
        <title>Complete genome sequence of Spiroplasma floricola 23-6 (ATCC 29989).</title>
        <authorList>
            <person name="Tsai Y.-M."/>
            <person name="Wu P.-S."/>
            <person name="Lo W.-S."/>
            <person name="Kuo C.-H."/>
        </authorList>
    </citation>
    <scope>NUCLEOTIDE SEQUENCE [LARGE SCALE GENOMIC DNA]</scope>
    <source>
        <strain evidence="3 4">23-6</strain>
    </source>
</reference>
<evidence type="ECO:0000256" key="2">
    <source>
        <dbReference type="SAM" id="Phobius"/>
    </source>
</evidence>
<feature type="transmembrane region" description="Helical" evidence="2">
    <location>
        <begin position="88"/>
        <end position="110"/>
    </location>
</feature>
<keyword evidence="2" id="KW-0812">Transmembrane</keyword>
<dbReference type="EMBL" id="CP025057">
    <property type="protein sequence ID" value="AUB31351.1"/>
    <property type="molecule type" value="Genomic_DNA"/>
</dbReference>
<dbReference type="AlphaFoldDB" id="A0A2K8SD13"/>
<evidence type="ECO:0000313" key="4">
    <source>
        <dbReference type="Proteomes" id="UP000231823"/>
    </source>
</evidence>
<accession>A0A2K8SD13</accession>
<proteinExistence type="predicted"/>
<evidence type="ECO:0000256" key="1">
    <source>
        <dbReference type="SAM" id="MobiDB-lite"/>
    </source>
</evidence>
<feature type="transmembrane region" description="Helical" evidence="2">
    <location>
        <begin position="12"/>
        <end position="35"/>
    </location>
</feature>
<gene>
    <name evidence="3" type="ORF">SFLOR_v1c02940</name>
</gene>
<organism evidence="3 4">
    <name type="scientific">Spiroplasma floricola 23-6</name>
    <dbReference type="NCBI Taxonomy" id="1336749"/>
    <lineage>
        <taxon>Bacteria</taxon>
        <taxon>Bacillati</taxon>
        <taxon>Mycoplasmatota</taxon>
        <taxon>Mollicutes</taxon>
        <taxon>Entomoplasmatales</taxon>
        <taxon>Spiroplasmataceae</taxon>
        <taxon>Spiroplasma</taxon>
    </lineage>
</organism>
<feature type="transmembrane region" description="Helical" evidence="2">
    <location>
        <begin position="56"/>
        <end position="76"/>
    </location>
</feature>
<sequence>MNLLAALENNNLLVLSVVLLLIIPLASISSWYITIKFQKSKSEVKFANKILVSTMLSFQIISILTSILVLLSYLGVLVSNDASLSQTLTIVFIVLSVVLSAAWFIMVIFFSNQIWFYIETEEGKLITLGETIRLSKVTKIIEDDEKSAVYINYLEGKRNLKKLKFSKKTTIGMYFLENVEKMGFALEKGTEITYFKEEIAKIRALALENSAKETSKKENSNEIKESDQKQDSNQIKESTKTKKVSKIKEAKNDDNDISKEEK</sequence>
<dbReference type="OrthoDB" id="389702at2"/>
<dbReference type="Proteomes" id="UP000231823">
    <property type="component" value="Chromosome"/>
</dbReference>
<feature type="region of interest" description="Disordered" evidence="1">
    <location>
        <begin position="211"/>
        <end position="262"/>
    </location>
</feature>
<dbReference type="RefSeq" id="WP_100916338.1">
    <property type="nucleotide sequence ID" value="NZ_CP025057.1"/>
</dbReference>
<name>A0A2K8SD13_9MOLU</name>
<evidence type="ECO:0000313" key="3">
    <source>
        <dbReference type="EMBL" id="AUB31351.1"/>
    </source>
</evidence>
<protein>
    <submittedName>
        <fullName evidence="3">Uncharacterized protein</fullName>
    </submittedName>
</protein>
<feature type="compositionally biased region" description="Basic and acidic residues" evidence="1">
    <location>
        <begin position="246"/>
        <end position="262"/>
    </location>
</feature>
<dbReference type="KEGG" id="sfz:SFLOR_v1c02940"/>
<keyword evidence="2" id="KW-1133">Transmembrane helix</keyword>
<feature type="compositionally biased region" description="Basic and acidic residues" evidence="1">
    <location>
        <begin position="211"/>
        <end position="230"/>
    </location>
</feature>